<evidence type="ECO:0000313" key="3">
    <source>
        <dbReference type="EMBL" id="KZL89818.1"/>
    </source>
</evidence>
<dbReference type="STRING" id="1121326.CLMAG_48280"/>
<dbReference type="EMBL" id="LWAE01000007">
    <property type="protein sequence ID" value="KZL89818.1"/>
    <property type="molecule type" value="Genomic_DNA"/>
</dbReference>
<proteinExistence type="predicted"/>
<dbReference type="Gene3D" id="3.60.15.10">
    <property type="entry name" value="Ribonuclease Z/Hydroxyacylglutathione hydrolase-like"/>
    <property type="match status" value="1"/>
</dbReference>
<dbReference type="InterPro" id="IPR052159">
    <property type="entry name" value="Competence_DNA_uptake"/>
</dbReference>
<keyword evidence="3" id="KW-0378">Hydrolase</keyword>
<gene>
    <name evidence="3" type="primary">gloB_4</name>
    <name evidence="3" type="ORF">CLMAG_48280</name>
</gene>
<dbReference type="SUPFAM" id="SSF56281">
    <property type="entry name" value="Metallo-hydrolase/oxidoreductase"/>
    <property type="match status" value="1"/>
</dbReference>
<evidence type="ECO:0000256" key="1">
    <source>
        <dbReference type="SAM" id="SignalP"/>
    </source>
</evidence>
<feature type="domain" description="Metallo-beta-lactamase" evidence="2">
    <location>
        <begin position="36"/>
        <end position="228"/>
    </location>
</feature>
<dbReference type="PANTHER" id="PTHR30619">
    <property type="entry name" value="DNA INTERNALIZATION/COMPETENCE PROTEIN COMEC/REC2"/>
    <property type="match status" value="1"/>
</dbReference>
<dbReference type="Proteomes" id="UP000076603">
    <property type="component" value="Unassembled WGS sequence"/>
</dbReference>
<keyword evidence="1" id="KW-0732">Signal</keyword>
<name>A0A161WSN7_9CLOT</name>
<evidence type="ECO:0000313" key="4">
    <source>
        <dbReference type="Proteomes" id="UP000076603"/>
    </source>
</evidence>
<dbReference type="CDD" id="cd07731">
    <property type="entry name" value="ComA-like_MBL-fold"/>
    <property type="match status" value="1"/>
</dbReference>
<dbReference type="SMART" id="SM00849">
    <property type="entry name" value="Lactamase_B"/>
    <property type="match status" value="1"/>
</dbReference>
<dbReference type="GO" id="GO:0004416">
    <property type="term" value="F:hydroxyacylglutathione hydrolase activity"/>
    <property type="evidence" value="ECO:0007669"/>
    <property type="project" value="UniProtKB-EC"/>
</dbReference>
<organism evidence="3 4">
    <name type="scientific">Clostridium magnum DSM 2767</name>
    <dbReference type="NCBI Taxonomy" id="1121326"/>
    <lineage>
        <taxon>Bacteria</taxon>
        <taxon>Bacillati</taxon>
        <taxon>Bacillota</taxon>
        <taxon>Clostridia</taxon>
        <taxon>Eubacteriales</taxon>
        <taxon>Clostridiaceae</taxon>
        <taxon>Clostridium</taxon>
    </lineage>
</organism>
<dbReference type="InterPro" id="IPR001279">
    <property type="entry name" value="Metallo-B-lactamas"/>
</dbReference>
<comment type="caution">
    <text evidence="3">The sequence shown here is derived from an EMBL/GenBank/DDBJ whole genome shotgun (WGS) entry which is preliminary data.</text>
</comment>
<sequence length="275" mass="30923">MRRRIIIVFVLIIIGISSTVSAKNDKYEVHFVDAGQSDCVLIKGKNKNYIIDTGAAYYTNRILEYLNSNGISKIDAIILTHYHDDHYDGLLKIIENKKVGLVLLPIHDSDMKDDLHKKILKNNTKVKFISEGWKIKQGKINLKAIGPIREDNKIENNNSIVIQGEIDGVKYLFAGDCEKQEEEDLISSEKLVECDILKVPHHSLNTSSSEEFLKILNPKIAVVTCDGVGTPDLKIIKRINENGSIVFRSDINGHIVVKNGFIKASRDGISIRVHH</sequence>
<accession>A0A161WSN7</accession>
<keyword evidence="4" id="KW-1185">Reference proteome</keyword>
<dbReference type="PATRIC" id="fig|1121326.3.peg.4889"/>
<protein>
    <submittedName>
        <fullName evidence="3">Hydroxyacylglutathione hydrolase</fullName>
        <ecNumber evidence="3">3.1.2.6</ecNumber>
    </submittedName>
</protein>
<dbReference type="Pfam" id="PF00753">
    <property type="entry name" value="Lactamase_B"/>
    <property type="match status" value="1"/>
</dbReference>
<dbReference type="RefSeq" id="WP_066628105.1">
    <property type="nucleotide sequence ID" value="NZ_FQXL01000033.1"/>
</dbReference>
<dbReference type="EC" id="3.1.2.6" evidence="3"/>
<feature type="chain" id="PRO_5010292203" evidence="1">
    <location>
        <begin position="23"/>
        <end position="275"/>
    </location>
</feature>
<dbReference type="AlphaFoldDB" id="A0A161WSN7"/>
<feature type="signal peptide" evidence="1">
    <location>
        <begin position="1"/>
        <end position="22"/>
    </location>
</feature>
<evidence type="ECO:0000259" key="2">
    <source>
        <dbReference type="SMART" id="SM00849"/>
    </source>
</evidence>
<dbReference type="InterPro" id="IPR035681">
    <property type="entry name" value="ComA-like_MBL"/>
</dbReference>
<reference evidence="3 4" key="1">
    <citation type="submission" date="2016-04" db="EMBL/GenBank/DDBJ databases">
        <title>Genome sequence of Clostridium magnum DSM 2767.</title>
        <authorList>
            <person name="Poehlein A."/>
            <person name="Uhlig R."/>
            <person name="Fischer R."/>
            <person name="Bahl H."/>
            <person name="Daniel R."/>
        </authorList>
    </citation>
    <scope>NUCLEOTIDE SEQUENCE [LARGE SCALE GENOMIC DNA]</scope>
    <source>
        <strain evidence="3 4">DSM 2767</strain>
    </source>
</reference>
<dbReference type="OrthoDB" id="9761531at2"/>
<dbReference type="PANTHER" id="PTHR30619:SF1">
    <property type="entry name" value="RECOMBINATION PROTEIN 2"/>
    <property type="match status" value="1"/>
</dbReference>
<dbReference type="InterPro" id="IPR036866">
    <property type="entry name" value="RibonucZ/Hydroxyglut_hydro"/>
</dbReference>